<evidence type="ECO:0000256" key="1">
    <source>
        <dbReference type="SAM" id="MobiDB-lite"/>
    </source>
</evidence>
<accession>A0A6B0SM46</accession>
<gene>
    <name evidence="3" type="ORF">GRX66_05235</name>
</gene>
<feature type="region of interest" description="Disordered" evidence="1">
    <location>
        <begin position="47"/>
        <end position="66"/>
    </location>
</feature>
<evidence type="ECO:0000313" key="4">
    <source>
        <dbReference type="Proteomes" id="UP000471521"/>
    </source>
</evidence>
<proteinExistence type="predicted"/>
<evidence type="ECO:0000259" key="2">
    <source>
        <dbReference type="PROSITE" id="PS00028"/>
    </source>
</evidence>
<dbReference type="OrthoDB" id="250863at2157"/>
<evidence type="ECO:0000313" key="3">
    <source>
        <dbReference type="EMBL" id="MXR20032.1"/>
    </source>
</evidence>
<name>A0A6B0SM46_9EURY</name>
<dbReference type="Proteomes" id="UP000471521">
    <property type="component" value="Unassembled WGS sequence"/>
</dbReference>
<organism evidence="3 4">
    <name type="scientific">Halobacterium bonnevillei</name>
    <dbReference type="NCBI Taxonomy" id="2692200"/>
    <lineage>
        <taxon>Archaea</taxon>
        <taxon>Methanobacteriati</taxon>
        <taxon>Methanobacteriota</taxon>
        <taxon>Stenosarchaea group</taxon>
        <taxon>Halobacteria</taxon>
        <taxon>Halobacteriales</taxon>
        <taxon>Halobacteriaceae</taxon>
        <taxon>Halobacterium</taxon>
    </lineage>
</organism>
<protein>
    <recommendedName>
        <fullName evidence="2">C2H2-type domain-containing protein</fullName>
    </recommendedName>
</protein>
<feature type="domain" description="C2H2-type" evidence="2">
    <location>
        <begin position="19"/>
        <end position="39"/>
    </location>
</feature>
<dbReference type="AlphaFoldDB" id="A0A6B0SM46"/>
<dbReference type="RefSeq" id="WP_159525593.1">
    <property type="nucleotide sequence ID" value="NZ_WUUU01000024.1"/>
</dbReference>
<dbReference type="EMBL" id="WUUU01000024">
    <property type="protein sequence ID" value="MXR20032.1"/>
    <property type="molecule type" value="Genomic_DNA"/>
</dbReference>
<dbReference type="PROSITE" id="PS00028">
    <property type="entry name" value="ZINC_FINGER_C2H2_1"/>
    <property type="match status" value="1"/>
</dbReference>
<reference evidence="3 4" key="1">
    <citation type="submission" date="2019-12" db="EMBL/GenBank/DDBJ databases">
        <title>Isolation and characterization of three novel carbon monoxide-oxidizing members of Halobacteria from salione crusts and soils.</title>
        <authorList>
            <person name="Myers M.R."/>
            <person name="King G.M."/>
        </authorList>
    </citation>
    <scope>NUCLEOTIDE SEQUENCE [LARGE SCALE GENOMIC DNA]</scope>
    <source>
        <strain evidence="3 4">PCN9</strain>
    </source>
</reference>
<sequence>MSLRVSRTPGQDFNVLTHCPACGYEFTPEERRHVHLSDHGPADFGLAPLGEIPADHDAPLYGGDGR</sequence>
<keyword evidence="4" id="KW-1185">Reference proteome</keyword>
<dbReference type="InterPro" id="IPR013087">
    <property type="entry name" value="Znf_C2H2_type"/>
</dbReference>
<comment type="caution">
    <text evidence="3">The sequence shown here is derived from an EMBL/GenBank/DDBJ whole genome shotgun (WGS) entry which is preliminary data.</text>
</comment>